<evidence type="ECO:0000313" key="1">
    <source>
        <dbReference type="EMBL" id="BBD79854.1"/>
    </source>
</evidence>
<organism evidence="1 2">
    <name type="scientific">Aerosticca soli</name>
    <dbReference type="NCBI Taxonomy" id="2010829"/>
    <lineage>
        <taxon>Bacteria</taxon>
        <taxon>Pseudomonadati</taxon>
        <taxon>Pseudomonadota</taxon>
        <taxon>Gammaproteobacteria</taxon>
        <taxon>Lysobacterales</taxon>
        <taxon>Rhodanobacteraceae</taxon>
        <taxon>Aerosticca</taxon>
    </lineage>
</organism>
<dbReference type="EMBL" id="AP018560">
    <property type="protein sequence ID" value="BBD79854.1"/>
    <property type="molecule type" value="Genomic_DNA"/>
</dbReference>
<name>A0A2Z6E550_9GAMM</name>
<evidence type="ECO:0000313" key="2">
    <source>
        <dbReference type="Proteomes" id="UP000270530"/>
    </source>
</evidence>
<proteinExistence type="predicted"/>
<gene>
    <name evidence="1" type="ORF">ALSL_1195</name>
</gene>
<dbReference type="AlphaFoldDB" id="A0A2Z6E550"/>
<protein>
    <submittedName>
        <fullName evidence="1">Uncharacterized protein</fullName>
    </submittedName>
</protein>
<dbReference type="Proteomes" id="UP000270530">
    <property type="component" value="Chromosome"/>
</dbReference>
<reference evidence="2" key="2">
    <citation type="submission" date="2018-06" db="EMBL/GenBank/DDBJ databases">
        <title>Genome sequence of Rhodanobacteraceae bacterium strain Dysh456.</title>
        <authorList>
            <person name="Fukui M."/>
        </authorList>
    </citation>
    <scope>NUCLEOTIDE SEQUENCE [LARGE SCALE GENOMIC DNA]</scope>
    <source>
        <strain evidence="2">Dysh456</strain>
    </source>
</reference>
<sequence>MEGFGKCLVETKEPGTRAGFFVVDIDETLATAYPAECRSSGRRAREVMPAAMRALVRTVAV</sequence>
<dbReference type="KEGG" id="rbd:ALSL_1195"/>
<keyword evidence="2" id="KW-1185">Reference proteome</keyword>
<reference evidence="2" key="1">
    <citation type="submission" date="2018-04" db="EMBL/GenBank/DDBJ databases">
        <authorList>
            <person name="Watanabe M."/>
            <person name="Kojima H."/>
        </authorList>
    </citation>
    <scope>NUCLEOTIDE SEQUENCE [LARGE SCALE GENOMIC DNA]</scope>
    <source>
        <strain evidence="2">Dysh456</strain>
    </source>
</reference>
<accession>A0A2Z6E550</accession>